<evidence type="ECO:0000256" key="3">
    <source>
        <dbReference type="ARBA" id="ARBA00022679"/>
    </source>
</evidence>
<reference evidence="6 7" key="1">
    <citation type="submission" date="2020-08" db="EMBL/GenBank/DDBJ databases">
        <title>Genomic Encyclopedia of Type Strains, Phase IV (KMG-IV): sequencing the most valuable type-strain genomes for metagenomic binning, comparative biology and taxonomic classification.</title>
        <authorList>
            <person name="Goeker M."/>
        </authorList>
    </citation>
    <scope>NUCLEOTIDE SEQUENCE [LARGE SCALE GENOMIC DNA]</scope>
    <source>
        <strain evidence="6 7">DSM 13481</strain>
    </source>
</reference>
<dbReference type="GO" id="GO:0042802">
    <property type="term" value="F:identical protein binding"/>
    <property type="evidence" value="ECO:0007669"/>
    <property type="project" value="TreeGrafter"/>
</dbReference>
<keyword evidence="3 6" id="KW-0808">Transferase</keyword>
<keyword evidence="2 6" id="KW-0032">Aminotransferase</keyword>
<dbReference type="EC" id="2.6.1.17" evidence="6"/>
<dbReference type="PROSITE" id="PS00600">
    <property type="entry name" value="AA_TRANSFER_CLASS_3"/>
    <property type="match status" value="1"/>
</dbReference>
<gene>
    <name evidence="6" type="ORF">HNP65_001689</name>
</gene>
<accession>A0A841GMJ8</accession>
<dbReference type="PANTHER" id="PTHR11986">
    <property type="entry name" value="AMINOTRANSFERASE CLASS III"/>
    <property type="match status" value="1"/>
</dbReference>
<dbReference type="InterPro" id="IPR005814">
    <property type="entry name" value="Aminotrans_3"/>
</dbReference>
<evidence type="ECO:0000256" key="1">
    <source>
        <dbReference type="ARBA" id="ARBA00001933"/>
    </source>
</evidence>
<dbReference type="InterPro" id="IPR049704">
    <property type="entry name" value="Aminotrans_3_PPA_site"/>
</dbReference>
<dbReference type="Gene3D" id="3.40.640.10">
    <property type="entry name" value="Type I PLP-dependent aspartate aminotransferase-like (Major domain)"/>
    <property type="match status" value="1"/>
</dbReference>
<dbReference type="FunFam" id="3.40.640.10:FF:000004">
    <property type="entry name" value="Acetylornithine aminotransferase"/>
    <property type="match status" value="1"/>
</dbReference>
<dbReference type="PIRSF" id="PIRSF000521">
    <property type="entry name" value="Transaminase_4ab_Lys_Orn"/>
    <property type="match status" value="1"/>
</dbReference>
<organism evidence="6 7">
    <name type="scientific">Thermosipho japonicus</name>
    <dbReference type="NCBI Taxonomy" id="90323"/>
    <lineage>
        <taxon>Bacteria</taxon>
        <taxon>Thermotogati</taxon>
        <taxon>Thermotogota</taxon>
        <taxon>Thermotogae</taxon>
        <taxon>Thermotogales</taxon>
        <taxon>Fervidobacteriaceae</taxon>
        <taxon>Thermosipho</taxon>
    </lineage>
</organism>
<dbReference type="EC" id="2.6.1.11" evidence="6"/>
<dbReference type="AlphaFoldDB" id="A0A841GMJ8"/>
<dbReference type="SUPFAM" id="SSF53383">
    <property type="entry name" value="PLP-dependent transferases"/>
    <property type="match status" value="1"/>
</dbReference>
<evidence type="ECO:0000256" key="5">
    <source>
        <dbReference type="RuleBase" id="RU003560"/>
    </source>
</evidence>
<dbReference type="InterPro" id="IPR015424">
    <property type="entry name" value="PyrdxlP-dep_Trfase"/>
</dbReference>
<dbReference type="GO" id="GO:0009016">
    <property type="term" value="F:succinyldiaminopimelate transaminase activity"/>
    <property type="evidence" value="ECO:0007669"/>
    <property type="project" value="UniProtKB-EC"/>
</dbReference>
<dbReference type="CDD" id="cd00610">
    <property type="entry name" value="OAT_like"/>
    <property type="match status" value="1"/>
</dbReference>
<dbReference type="GO" id="GO:0030170">
    <property type="term" value="F:pyridoxal phosphate binding"/>
    <property type="evidence" value="ECO:0007669"/>
    <property type="project" value="InterPro"/>
</dbReference>
<dbReference type="PANTHER" id="PTHR11986:SF79">
    <property type="entry name" value="ACETYLORNITHINE AMINOTRANSFERASE, MITOCHONDRIAL"/>
    <property type="match status" value="1"/>
</dbReference>
<dbReference type="GO" id="GO:0003992">
    <property type="term" value="F:N2-acetyl-L-ornithine:2-oxoglutarate 5-aminotransferase activity"/>
    <property type="evidence" value="ECO:0007669"/>
    <property type="project" value="UniProtKB-EC"/>
</dbReference>
<evidence type="ECO:0000256" key="2">
    <source>
        <dbReference type="ARBA" id="ARBA00022576"/>
    </source>
</evidence>
<protein>
    <submittedName>
        <fullName evidence="6">Acetylornithine/N-succinyldiaminopimelate aminotransferase</fullName>
        <ecNumber evidence="6">2.6.1.11</ecNumber>
        <ecNumber evidence="6">2.6.1.17</ecNumber>
    </submittedName>
</protein>
<dbReference type="Proteomes" id="UP000555828">
    <property type="component" value="Unassembled WGS sequence"/>
</dbReference>
<keyword evidence="4 5" id="KW-0663">Pyridoxal phosphate</keyword>
<evidence type="ECO:0000313" key="7">
    <source>
        <dbReference type="Proteomes" id="UP000555828"/>
    </source>
</evidence>
<evidence type="ECO:0000313" key="6">
    <source>
        <dbReference type="EMBL" id="MBB6063225.1"/>
    </source>
</evidence>
<proteinExistence type="inferred from homology"/>
<dbReference type="RefSeq" id="WP_184619823.1">
    <property type="nucleotide sequence ID" value="NZ_JACHEX010000005.1"/>
</dbReference>
<name>A0A841GMJ8_9BACT</name>
<dbReference type="InterPro" id="IPR015422">
    <property type="entry name" value="PyrdxlP-dep_Trfase_small"/>
</dbReference>
<dbReference type="InterPro" id="IPR015421">
    <property type="entry name" value="PyrdxlP-dep_Trfase_major"/>
</dbReference>
<sequence>MFISNTYKRLPIKVKNAKGIWIYDESGEKYLDTFSGIGVLSFGHCDEEINEAISMQIKKYTHISNFFIDENAIILAKRLVEETKKDGTVFFANSGAEANEAALKAIKKLKKGIIISFENNFHGRSIGSLSITGFLNLREQFEPLLSNIAFLPFNDSKKLENFIEKKGKKISAIFVECVHGSGGLDTVNKDFVDVINKYKDIYDYIIIADEVQAGLGRTGEFYSYQNFNLNSDIVTVAKSLGGGLPLSAAIFTGKYKDVFSVGDHGSTFAPNPVSLAAGKTVINRITKTFLDSVKEKSSYLKNKLLTLKKNYPIIKEIKGIGLMLGIEINNNNYSEKIIEYGLNEKILLNVVKGNTIRLLPALNITHHEIDEMLYRLEKVIKKLNSC</sequence>
<keyword evidence="7" id="KW-1185">Reference proteome</keyword>
<comment type="similarity">
    <text evidence="5">Belongs to the class-III pyridoxal-phosphate-dependent aminotransferase family.</text>
</comment>
<dbReference type="Gene3D" id="3.90.1150.10">
    <property type="entry name" value="Aspartate Aminotransferase, domain 1"/>
    <property type="match status" value="1"/>
</dbReference>
<dbReference type="EMBL" id="JACHEX010000005">
    <property type="protein sequence ID" value="MBB6063225.1"/>
    <property type="molecule type" value="Genomic_DNA"/>
</dbReference>
<dbReference type="Pfam" id="PF00202">
    <property type="entry name" value="Aminotran_3"/>
    <property type="match status" value="1"/>
</dbReference>
<comment type="cofactor">
    <cofactor evidence="1">
        <name>pyridoxal 5'-phosphate</name>
        <dbReference type="ChEBI" id="CHEBI:597326"/>
    </cofactor>
</comment>
<evidence type="ECO:0000256" key="4">
    <source>
        <dbReference type="ARBA" id="ARBA00022898"/>
    </source>
</evidence>
<dbReference type="InterPro" id="IPR050103">
    <property type="entry name" value="Class-III_PLP-dep_AT"/>
</dbReference>
<comment type="caution">
    <text evidence="6">The sequence shown here is derived from an EMBL/GenBank/DDBJ whole genome shotgun (WGS) entry which is preliminary data.</text>
</comment>